<dbReference type="EMBL" id="JADFTS010000006">
    <property type="protein sequence ID" value="KAF9599941.1"/>
    <property type="molecule type" value="Genomic_DNA"/>
</dbReference>
<dbReference type="GO" id="GO:0005829">
    <property type="term" value="C:cytosol"/>
    <property type="evidence" value="ECO:0007669"/>
    <property type="project" value="TreeGrafter"/>
</dbReference>
<evidence type="ECO:0000256" key="2">
    <source>
        <dbReference type="ARBA" id="ARBA00023054"/>
    </source>
</evidence>
<feature type="coiled-coil region" evidence="3">
    <location>
        <begin position="526"/>
        <end position="560"/>
    </location>
</feature>
<evidence type="ECO:0000256" key="4">
    <source>
        <dbReference type="SAM" id="MobiDB-lite"/>
    </source>
</evidence>
<reference evidence="5 6" key="1">
    <citation type="submission" date="2020-10" db="EMBL/GenBank/DDBJ databases">
        <title>The Coptis chinensis genome and diversification of protoberbering-type alkaloids.</title>
        <authorList>
            <person name="Wang B."/>
            <person name="Shu S."/>
            <person name="Song C."/>
            <person name="Liu Y."/>
        </authorList>
    </citation>
    <scope>NUCLEOTIDE SEQUENCE [LARGE SCALE GENOMIC DNA]</scope>
    <source>
        <strain evidence="5">HL-2020</strain>
        <tissue evidence="5">Leaf</tissue>
    </source>
</reference>
<gene>
    <name evidence="5" type="ORF">IFM89_001976</name>
</gene>
<dbReference type="AlphaFoldDB" id="A0A835HHU0"/>
<comment type="caution">
    <text evidence="5">The sequence shown here is derived from an EMBL/GenBank/DDBJ whole genome shotgun (WGS) entry which is preliminary data.</text>
</comment>
<organism evidence="5 6">
    <name type="scientific">Coptis chinensis</name>
    <dbReference type="NCBI Taxonomy" id="261450"/>
    <lineage>
        <taxon>Eukaryota</taxon>
        <taxon>Viridiplantae</taxon>
        <taxon>Streptophyta</taxon>
        <taxon>Embryophyta</taxon>
        <taxon>Tracheophyta</taxon>
        <taxon>Spermatophyta</taxon>
        <taxon>Magnoliopsida</taxon>
        <taxon>Ranunculales</taxon>
        <taxon>Ranunculaceae</taxon>
        <taxon>Coptidoideae</taxon>
        <taxon>Coptis</taxon>
    </lineage>
</organism>
<evidence type="ECO:0000256" key="1">
    <source>
        <dbReference type="ARBA" id="ARBA00005485"/>
    </source>
</evidence>
<dbReference type="OrthoDB" id="1931671at2759"/>
<evidence type="ECO:0000313" key="6">
    <source>
        <dbReference type="Proteomes" id="UP000631114"/>
    </source>
</evidence>
<name>A0A835HHU0_9MAGN</name>
<dbReference type="PANTHER" id="PTHR32054:SF31">
    <property type="entry name" value="PROTEIN WEAK CHLOROPLAST MOVEMENT UNDER BLUE LIGHT 1"/>
    <property type="match status" value="1"/>
</dbReference>
<accession>A0A835HHU0</accession>
<dbReference type="InterPro" id="IPR008545">
    <property type="entry name" value="Web"/>
</dbReference>
<dbReference type="PANTHER" id="PTHR32054">
    <property type="entry name" value="HEAVY CHAIN, PUTATIVE, EXPRESSED-RELATED-RELATED"/>
    <property type="match status" value="1"/>
</dbReference>
<feature type="region of interest" description="Disordered" evidence="4">
    <location>
        <begin position="1"/>
        <end position="130"/>
    </location>
</feature>
<protein>
    <submittedName>
        <fullName evidence="5">Uncharacterized protein</fullName>
    </submittedName>
</protein>
<dbReference type="GO" id="GO:0009903">
    <property type="term" value="P:chloroplast avoidance movement"/>
    <property type="evidence" value="ECO:0007669"/>
    <property type="project" value="TreeGrafter"/>
</dbReference>
<dbReference type="GO" id="GO:0009904">
    <property type="term" value="P:chloroplast accumulation movement"/>
    <property type="evidence" value="ECO:0007669"/>
    <property type="project" value="TreeGrafter"/>
</dbReference>
<dbReference type="Pfam" id="PF05701">
    <property type="entry name" value="WEMBL"/>
    <property type="match status" value="1"/>
</dbReference>
<feature type="region of interest" description="Disordered" evidence="4">
    <location>
        <begin position="794"/>
        <end position="824"/>
    </location>
</feature>
<evidence type="ECO:0000256" key="3">
    <source>
        <dbReference type="SAM" id="Coils"/>
    </source>
</evidence>
<sequence>MEETGNTKENSPEYSLPSLLSSQSSADLESESPSSTTFNDKQEPVKQFKSTETYELANESSVSNGTLPASLSSKDATNINLEAPSSTTVHEIQQTGNAESATPVVSDDPLLGKNALLSSQDKKESEPKVEEIVGETLEANDIPVTSSSEALNAHMRDTLEVENDASVSVSDAGVSNLPLDAYSEVKGSQDDRHSVDQAGDHSHYQVEVTSIPLTPFIDPSTRRKDVKQKKVVENRGLVDTAAPFESVKEAVSKYGGIVDWKAHKVQTVERRKHVESELEKSQKDIPEYKKLSEAAEDAKAQVQKELDGTKRLMEELKLNLERAQTEENQAKQDSELVKLRVKEMEQGIGDEASVAAKAQLEIAKARHTSAVTELKFVKDELEKLHIEYASLVAEKDMALKEAEHAVSASKEVENTVEELTLELISAKESLESAHTAHLEAEEQRIGAAMAREQDSLNWEKELKQADGELQKLNQQLLSTKDLKEKLDAASSLLLNLKCELVAYMEAKLNEDYGTSFSELEPKIENHADLQATVTSAKKELDEVRLKIEKATTEVNVLKIASMSLKSELEKEKSAFATMTQREGMATVAVASLEAEVNRTLSEIVSIQMKEKEAREKMVELPKQLQQAAMEADQAKSIAHLTREELWKAIEEVELAKAGASTVESRVDAARKEIEAARASERLALAAVKALQESESAPSTDEADESTGVTLSLEKYYMLSKRTLEAEEQANMKVATAVSLIEVAKESELKSLEKLEEVNREKAAKKESLRIALEKAEKAKEGKLSVEQELRKWRAEHEQRRKSGDTGYGVVPPKSPRMSFEERPKSFNMRPDVTIRAQPVFEPLTDTKALKKKKKQLLPRLMMFLAGRKAEGVKSV</sequence>
<feature type="compositionally biased region" description="Basic and acidic residues" evidence="4">
    <location>
        <begin position="120"/>
        <end position="130"/>
    </location>
</feature>
<proteinExistence type="inferred from homology"/>
<comment type="similarity">
    <text evidence="1">Belongs to the WEB family.</text>
</comment>
<feature type="compositionally biased region" description="Basic and acidic residues" evidence="4">
    <location>
        <begin position="794"/>
        <end position="803"/>
    </location>
</feature>
<feature type="coiled-coil region" evidence="3">
    <location>
        <begin position="292"/>
        <end position="340"/>
    </location>
</feature>
<keyword evidence="2 3" id="KW-0175">Coiled coil</keyword>
<feature type="compositionally biased region" description="Low complexity" evidence="4">
    <location>
        <begin position="12"/>
        <end position="35"/>
    </location>
</feature>
<evidence type="ECO:0000313" key="5">
    <source>
        <dbReference type="EMBL" id="KAF9599941.1"/>
    </source>
</evidence>
<feature type="coiled-coil region" evidence="3">
    <location>
        <begin position="455"/>
        <end position="499"/>
    </location>
</feature>
<keyword evidence="6" id="KW-1185">Reference proteome</keyword>
<feature type="coiled-coil region" evidence="3">
    <location>
        <begin position="374"/>
        <end position="429"/>
    </location>
</feature>
<dbReference type="Proteomes" id="UP000631114">
    <property type="component" value="Unassembled WGS sequence"/>
</dbReference>
<feature type="compositionally biased region" description="Polar residues" evidence="4">
    <location>
        <begin position="48"/>
        <end position="100"/>
    </location>
</feature>